<comment type="caution">
    <text evidence="1">The sequence shown here is derived from an EMBL/GenBank/DDBJ whole genome shotgun (WGS) entry which is preliminary data.</text>
</comment>
<reference evidence="1" key="1">
    <citation type="journal article" date="2019" name="Sci. Rep.">
        <title>Draft genome of Tanacetum cinerariifolium, the natural source of mosquito coil.</title>
        <authorList>
            <person name="Yamashiro T."/>
            <person name="Shiraishi A."/>
            <person name="Satake H."/>
            <person name="Nakayama K."/>
        </authorList>
    </citation>
    <scope>NUCLEOTIDE SEQUENCE</scope>
</reference>
<keyword evidence="1" id="KW-0548">Nucleotidyltransferase</keyword>
<accession>A0A6L2MMD2</accession>
<organism evidence="1">
    <name type="scientific">Tanacetum cinerariifolium</name>
    <name type="common">Dalmatian daisy</name>
    <name type="synonym">Chrysanthemum cinerariifolium</name>
    <dbReference type="NCBI Taxonomy" id="118510"/>
    <lineage>
        <taxon>Eukaryota</taxon>
        <taxon>Viridiplantae</taxon>
        <taxon>Streptophyta</taxon>
        <taxon>Embryophyta</taxon>
        <taxon>Tracheophyta</taxon>
        <taxon>Spermatophyta</taxon>
        <taxon>Magnoliopsida</taxon>
        <taxon>eudicotyledons</taxon>
        <taxon>Gunneridae</taxon>
        <taxon>Pentapetalae</taxon>
        <taxon>asterids</taxon>
        <taxon>campanulids</taxon>
        <taxon>Asterales</taxon>
        <taxon>Asteraceae</taxon>
        <taxon>Asteroideae</taxon>
        <taxon>Anthemideae</taxon>
        <taxon>Anthemidinae</taxon>
        <taxon>Tanacetum</taxon>
    </lineage>
</organism>
<protein>
    <submittedName>
        <fullName evidence="1">Putative reverse transcriptase domain-containing protein</fullName>
    </submittedName>
</protein>
<sequence>MVITMVMRKLSQDNLCPLILLFLRRSRFVLNDIIKPHVPSSLEQLDHVDDLVLVQHGGFTLAPLDNLFSTRLRTVKSILPKCRLGFSRVLKEALNKVIGKPDDISCWASLLLLPLFLLKTFYTRSNLECKSTIKRQHQEEGILNVIRSWSLSGGSLHVMRETLAESSHPLSSVDEEDLDLELFPPMVLLLTMMLLLQTKTKHPFKLVPSLPHISINHHHLVASPYVVLDRIKSFPHGTSCGRDELHAQHLMDCLSGPVVAIFDELFSSITQVVNLFLDGKCHHHVG</sequence>
<dbReference type="AlphaFoldDB" id="A0A6L2MMD2"/>
<keyword evidence="1" id="KW-0695">RNA-directed DNA polymerase</keyword>
<keyword evidence="1" id="KW-0808">Transferase</keyword>
<proteinExistence type="predicted"/>
<evidence type="ECO:0000313" key="1">
    <source>
        <dbReference type="EMBL" id="GEU75118.1"/>
    </source>
</evidence>
<gene>
    <name evidence="1" type="ORF">Tci_047096</name>
</gene>
<name>A0A6L2MMD2_TANCI</name>
<dbReference type="EMBL" id="BKCJ010007020">
    <property type="protein sequence ID" value="GEU75118.1"/>
    <property type="molecule type" value="Genomic_DNA"/>
</dbReference>
<dbReference type="GO" id="GO:0003964">
    <property type="term" value="F:RNA-directed DNA polymerase activity"/>
    <property type="evidence" value="ECO:0007669"/>
    <property type="project" value="UniProtKB-KW"/>
</dbReference>